<dbReference type="OrthoDB" id="5493262at2"/>
<evidence type="ECO:0000313" key="1">
    <source>
        <dbReference type="EMBL" id="AEL24593.1"/>
    </source>
</evidence>
<name>G0J3F4_CYCMS</name>
<accession>G0J3F4</accession>
<keyword evidence="2" id="KW-1185">Reference proteome</keyword>
<dbReference type="InterPro" id="IPR012467">
    <property type="entry name" value="DUF1684"/>
</dbReference>
<proteinExistence type="predicted"/>
<dbReference type="HOGENOM" id="CLU_090976_1_0_10"/>
<protein>
    <recommendedName>
        <fullName evidence="3">DUF1684 domain-containing protein</fullName>
    </recommendedName>
</protein>
<gene>
    <name evidence="1" type="ordered locus">Cycma_0819</name>
</gene>
<dbReference type="Pfam" id="PF07920">
    <property type="entry name" value="DUF1684"/>
    <property type="match status" value="1"/>
</dbReference>
<sequence>MNKKSLLLAFVGLVVLGSLLYTFTGTIDPEVYLENIAAERERQFKFLKYNIDSPLEEDQKKDLDSLDFYPIDPSYKVRGRLEPVPNKRIVEIPMTDGTLERYIRHSFVTFELQGKSLKLLLLQAEDEVDLRNFFLAFADGTSADETYGGGRYINLRQDGSSSITIDFNLAYNPYCAYNPDFACPIPPKENILEIPIRAGEKNYNK</sequence>
<dbReference type="eggNOG" id="COG3358">
    <property type="taxonomic scope" value="Bacteria"/>
</dbReference>
<evidence type="ECO:0008006" key="3">
    <source>
        <dbReference type="Google" id="ProtNLM"/>
    </source>
</evidence>
<organism evidence="1 2">
    <name type="scientific">Cyclobacterium marinum (strain ATCC 25205 / DSM 745 / LMG 13164 / NCIMB 1802)</name>
    <name type="common">Flectobacillus marinus</name>
    <dbReference type="NCBI Taxonomy" id="880070"/>
    <lineage>
        <taxon>Bacteria</taxon>
        <taxon>Pseudomonadati</taxon>
        <taxon>Bacteroidota</taxon>
        <taxon>Cytophagia</taxon>
        <taxon>Cytophagales</taxon>
        <taxon>Cyclobacteriaceae</taxon>
        <taxon>Cyclobacterium</taxon>
    </lineage>
</organism>
<dbReference type="RefSeq" id="WP_014018891.1">
    <property type="nucleotide sequence ID" value="NC_015914.1"/>
</dbReference>
<dbReference type="Proteomes" id="UP000001635">
    <property type="component" value="Chromosome"/>
</dbReference>
<dbReference type="KEGG" id="cmr:Cycma_0819"/>
<dbReference type="PANTHER" id="PTHR41913">
    <property type="entry name" value="DUF1684 DOMAIN-CONTAINING PROTEIN"/>
    <property type="match status" value="1"/>
</dbReference>
<reference evidence="2" key="1">
    <citation type="submission" date="2011-07" db="EMBL/GenBank/DDBJ databases">
        <title>The complete genome of Cyclobacterium marinum DSM 745.</title>
        <authorList>
            <person name="Lucas S."/>
            <person name="Han J."/>
            <person name="Lapidus A."/>
            <person name="Bruce D."/>
            <person name="Goodwin L."/>
            <person name="Pitluck S."/>
            <person name="Peters L."/>
            <person name="Kyrpides N."/>
            <person name="Mavromatis K."/>
            <person name="Ivanova N."/>
            <person name="Ovchinnikova G."/>
            <person name="Chertkov O."/>
            <person name="Detter J.C."/>
            <person name="Tapia R."/>
            <person name="Han C."/>
            <person name="Land M."/>
            <person name="Hauser L."/>
            <person name="Markowitz V."/>
            <person name="Cheng J.-F."/>
            <person name="Hugenholtz P."/>
            <person name="Woyke T."/>
            <person name="Wu D."/>
            <person name="Tindall B."/>
            <person name="Schuetze A."/>
            <person name="Brambilla E."/>
            <person name="Klenk H.-P."/>
            <person name="Eisen J.A."/>
        </authorList>
    </citation>
    <scope>NUCLEOTIDE SEQUENCE [LARGE SCALE GENOMIC DNA]</scope>
    <source>
        <strain evidence="2">ATCC 25205 / DSM 745 / LMG 13164 / NCIMB 1802</strain>
    </source>
</reference>
<dbReference type="PANTHER" id="PTHR41913:SF1">
    <property type="entry name" value="DUF1684 DOMAIN-CONTAINING PROTEIN"/>
    <property type="match status" value="1"/>
</dbReference>
<dbReference type="STRING" id="880070.Cycma_0819"/>
<dbReference type="EMBL" id="CP002955">
    <property type="protein sequence ID" value="AEL24593.1"/>
    <property type="molecule type" value="Genomic_DNA"/>
</dbReference>
<dbReference type="AlphaFoldDB" id="G0J3F4"/>
<evidence type="ECO:0000313" key="2">
    <source>
        <dbReference type="Proteomes" id="UP000001635"/>
    </source>
</evidence>